<dbReference type="AlphaFoldDB" id="V4QIW7"/>
<dbReference type="RefSeq" id="WP_018084173.1">
    <property type="nucleotide sequence ID" value="NZ_AQWM01000072.1"/>
</dbReference>
<organism evidence="2 3">
    <name type="scientific">Asticcacaulis benevestitus DSM 16100 = ATCC BAA-896</name>
    <dbReference type="NCBI Taxonomy" id="1121022"/>
    <lineage>
        <taxon>Bacteria</taxon>
        <taxon>Pseudomonadati</taxon>
        <taxon>Pseudomonadota</taxon>
        <taxon>Alphaproteobacteria</taxon>
        <taxon>Caulobacterales</taxon>
        <taxon>Caulobacteraceae</taxon>
        <taxon>Asticcacaulis</taxon>
    </lineage>
</organism>
<dbReference type="EMBL" id="AWGB01000111">
    <property type="protein sequence ID" value="ESQ79108.1"/>
    <property type="molecule type" value="Genomic_DNA"/>
</dbReference>
<dbReference type="PATRIC" id="fig|1121022.4.peg.4693"/>
<reference evidence="2 3" key="1">
    <citation type="journal article" date="2014" name="Nature">
        <title>Sequential evolution of bacterial morphology by co-option of a developmental regulator.</title>
        <authorList>
            <person name="Jiang C."/>
            <person name="Brown P.J."/>
            <person name="Ducret A."/>
            <person name="Brun Y.V."/>
        </authorList>
    </citation>
    <scope>NUCLEOTIDE SEQUENCE [LARGE SCALE GENOMIC DNA]</scope>
    <source>
        <strain evidence="2 3">DSM 16100</strain>
    </source>
</reference>
<name>V4QIW7_9CAUL</name>
<evidence type="ECO:0000313" key="3">
    <source>
        <dbReference type="Proteomes" id="UP000017837"/>
    </source>
</evidence>
<proteinExistence type="predicted"/>
<protein>
    <submittedName>
        <fullName evidence="2">Uncharacterized protein</fullName>
    </submittedName>
</protein>
<sequence length="148" mass="16760">MRKYLFSIVILLCISVFLFTYLMPLKFLPFILPKAGSLNVRVEGYLQKIHVGVYVLWDKNCQNTTIAYIPDGVKSKNGALFQKIDGGPLSERLIAHGVFDGKIQRDSSIKEKGGDRGQVYIEVKDMKIQKVAKISDQFKSTSQCSMMY</sequence>
<keyword evidence="1" id="KW-1133">Transmembrane helix</keyword>
<keyword evidence="3" id="KW-1185">Reference proteome</keyword>
<dbReference type="Proteomes" id="UP000017837">
    <property type="component" value="Unassembled WGS sequence"/>
</dbReference>
<keyword evidence="1" id="KW-0472">Membrane</keyword>
<evidence type="ECO:0000313" key="2">
    <source>
        <dbReference type="EMBL" id="ESQ79108.1"/>
    </source>
</evidence>
<feature type="transmembrane region" description="Helical" evidence="1">
    <location>
        <begin position="6"/>
        <end position="24"/>
    </location>
</feature>
<evidence type="ECO:0000256" key="1">
    <source>
        <dbReference type="SAM" id="Phobius"/>
    </source>
</evidence>
<accession>V4QIW7</accession>
<keyword evidence="1" id="KW-0812">Transmembrane</keyword>
<gene>
    <name evidence="2" type="ORF">ABENE_22935</name>
</gene>
<comment type="caution">
    <text evidence="2">The sequence shown here is derived from an EMBL/GenBank/DDBJ whole genome shotgun (WGS) entry which is preliminary data.</text>
</comment>